<accession>A0ABD2B3G6</accession>
<reference evidence="1 2" key="1">
    <citation type="journal article" date="2024" name="Ann. Entomol. Soc. Am.">
        <title>Genomic analyses of the southern and eastern yellowjacket wasps (Hymenoptera: Vespidae) reveal evolutionary signatures of social life.</title>
        <authorList>
            <person name="Catto M.A."/>
            <person name="Caine P.B."/>
            <person name="Orr S.E."/>
            <person name="Hunt B.G."/>
            <person name="Goodisman M.A.D."/>
        </authorList>
    </citation>
    <scope>NUCLEOTIDE SEQUENCE [LARGE SCALE GENOMIC DNA]</scope>
    <source>
        <strain evidence="1">233</strain>
        <tissue evidence="1">Head and thorax</tissue>
    </source>
</reference>
<evidence type="ECO:0000313" key="2">
    <source>
        <dbReference type="Proteomes" id="UP001607302"/>
    </source>
</evidence>
<name>A0ABD2B3G6_VESSQ</name>
<dbReference type="Proteomes" id="UP001607302">
    <property type="component" value="Unassembled WGS sequence"/>
</dbReference>
<gene>
    <name evidence="1" type="ORF">V1478_007484</name>
</gene>
<comment type="caution">
    <text evidence="1">The sequence shown here is derived from an EMBL/GenBank/DDBJ whole genome shotgun (WGS) entry which is preliminary data.</text>
</comment>
<organism evidence="1 2">
    <name type="scientific">Vespula squamosa</name>
    <name type="common">Southern yellow jacket</name>
    <name type="synonym">Wasp</name>
    <dbReference type="NCBI Taxonomy" id="30214"/>
    <lineage>
        <taxon>Eukaryota</taxon>
        <taxon>Metazoa</taxon>
        <taxon>Ecdysozoa</taxon>
        <taxon>Arthropoda</taxon>
        <taxon>Hexapoda</taxon>
        <taxon>Insecta</taxon>
        <taxon>Pterygota</taxon>
        <taxon>Neoptera</taxon>
        <taxon>Endopterygota</taxon>
        <taxon>Hymenoptera</taxon>
        <taxon>Apocrita</taxon>
        <taxon>Aculeata</taxon>
        <taxon>Vespoidea</taxon>
        <taxon>Vespidae</taxon>
        <taxon>Vespinae</taxon>
        <taxon>Vespula</taxon>
    </lineage>
</organism>
<keyword evidence="2" id="KW-1185">Reference proteome</keyword>
<sequence>MLHKHEVKSILNKFYDEHLRKQCESILKFSADVRWGGMIARLRFAGVVSGSGESGRAIGSLLVDAEATAIAAASAPAAVSTAAKRRGSKIDSCF</sequence>
<evidence type="ECO:0000313" key="1">
    <source>
        <dbReference type="EMBL" id="KAL2727206.1"/>
    </source>
</evidence>
<proteinExistence type="predicted"/>
<protein>
    <submittedName>
        <fullName evidence="1">Uncharacterized protein</fullName>
    </submittedName>
</protein>
<dbReference type="EMBL" id="JAUDFV010000133">
    <property type="protein sequence ID" value="KAL2727206.1"/>
    <property type="molecule type" value="Genomic_DNA"/>
</dbReference>
<dbReference type="AlphaFoldDB" id="A0ABD2B3G6"/>